<proteinExistence type="predicted"/>
<dbReference type="AlphaFoldDB" id="A0A846RXH4"/>
<dbReference type="RefSeq" id="WP_167993766.1">
    <property type="nucleotide sequence ID" value="NZ_JAATJL010000001.1"/>
</dbReference>
<keyword evidence="2" id="KW-1185">Reference proteome</keyword>
<gene>
    <name evidence="1" type="ORF">BJ994_001987</name>
</gene>
<reference evidence="1 2" key="1">
    <citation type="submission" date="2020-03" db="EMBL/GenBank/DDBJ databases">
        <title>Sequencing the genomes of 1000 actinobacteria strains.</title>
        <authorList>
            <person name="Klenk H.-P."/>
        </authorList>
    </citation>
    <scope>NUCLEOTIDE SEQUENCE [LARGE SCALE GENOMIC DNA]</scope>
    <source>
        <strain evidence="1 2">DSM 16403</strain>
    </source>
</reference>
<accession>A0A846RXH4</accession>
<evidence type="ECO:0000313" key="1">
    <source>
        <dbReference type="EMBL" id="NJC22911.1"/>
    </source>
</evidence>
<dbReference type="EMBL" id="JAATJL010000001">
    <property type="protein sequence ID" value="NJC22911.1"/>
    <property type="molecule type" value="Genomic_DNA"/>
</dbReference>
<dbReference type="Proteomes" id="UP000547458">
    <property type="component" value="Unassembled WGS sequence"/>
</dbReference>
<evidence type="ECO:0000313" key="2">
    <source>
        <dbReference type="Proteomes" id="UP000547458"/>
    </source>
</evidence>
<organism evidence="1 2">
    <name type="scientific">Arthrobacter pigmenti</name>
    <dbReference type="NCBI Taxonomy" id="271432"/>
    <lineage>
        <taxon>Bacteria</taxon>
        <taxon>Bacillati</taxon>
        <taxon>Actinomycetota</taxon>
        <taxon>Actinomycetes</taxon>
        <taxon>Micrococcales</taxon>
        <taxon>Micrococcaceae</taxon>
        <taxon>Arthrobacter</taxon>
    </lineage>
</organism>
<comment type="caution">
    <text evidence="1">The sequence shown here is derived from an EMBL/GenBank/DDBJ whole genome shotgun (WGS) entry which is preliminary data.</text>
</comment>
<sequence length="348" mass="38395">MDIQNHYYGHSSVLAAYCSMPRLRHVSGLIQHGWTVTSPIIAQFGDFADKGPGRRRLSWTSRSRAFSPTDSENLLPDGSQQLHAIGAPFLYLLEMARASHTLPLDRQGTLVFPMHGTALLKVSGNHAGYAEEVLQREGPSTVCLHVDDLDDPSVAGVWTKHGHTVVSAGDRRDPRFLGRILSLVASSNRVVSNRLSTSIMYASVAGADVELYGPEFQLGHNLDVDPGKVMERLWPEFHSAEADQSVLRAIAGDELGFTDMRSPEELMELLGWNRTSAGPFLEYWLSGPFDKARAVLGLKKRPNGAHITEVGLSPWHWLRHPLKHLPSPLPRLVSEELLPSGAIRQNAN</sequence>
<protein>
    <submittedName>
        <fullName evidence="1">Uncharacterized protein</fullName>
    </submittedName>
</protein>
<name>A0A846RXH4_9MICC</name>